<reference evidence="2" key="1">
    <citation type="submission" date="2013-11" db="EMBL/GenBank/DDBJ databases">
        <title>Genome sequence of the fusiform rust pathogen reveals effectors for host alternation and coevolution with pine.</title>
        <authorList>
            <consortium name="DOE Joint Genome Institute"/>
            <person name="Smith K."/>
            <person name="Pendleton A."/>
            <person name="Kubisiak T."/>
            <person name="Anderson C."/>
            <person name="Salamov A."/>
            <person name="Aerts A."/>
            <person name="Riley R."/>
            <person name="Clum A."/>
            <person name="Lindquist E."/>
            <person name="Ence D."/>
            <person name="Campbell M."/>
            <person name="Kronenberg Z."/>
            <person name="Feau N."/>
            <person name="Dhillon B."/>
            <person name="Hamelin R."/>
            <person name="Burleigh J."/>
            <person name="Smith J."/>
            <person name="Yandell M."/>
            <person name="Nelson C."/>
            <person name="Grigoriev I."/>
            <person name="Davis J."/>
        </authorList>
    </citation>
    <scope>NUCLEOTIDE SEQUENCE</scope>
    <source>
        <strain evidence="2">G11</strain>
    </source>
</reference>
<feature type="compositionally biased region" description="Polar residues" evidence="1">
    <location>
        <begin position="1"/>
        <end position="18"/>
    </location>
</feature>
<proteinExistence type="predicted"/>
<protein>
    <submittedName>
        <fullName evidence="2">Uncharacterized protein</fullName>
    </submittedName>
</protein>
<dbReference type="AlphaFoldDB" id="A0A9P6T531"/>
<name>A0A9P6T531_9BASI</name>
<dbReference type="EMBL" id="MU167879">
    <property type="protein sequence ID" value="KAG0139045.1"/>
    <property type="molecule type" value="Genomic_DNA"/>
</dbReference>
<feature type="region of interest" description="Disordered" evidence="1">
    <location>
        <begin position="1"/>
        <end position="46"/>
    </location>
</feature>
<sequence>MDTLNSKKILNLTPSSMPVHSPEDSDSASDRSTTRTISPQTEGMSAEPNVMVVGTLGQRQAAAINNLLPKIPVKKPIDSDTWNSWLDSIELGLSGAMYDNYIKTDELPIGEDGSLHRVIQKCLVTWMIANMSQMESDRALSYLTTYSKTGEKKIDYEPALLWTKMREYHASQSTHK</sequence>
<keyword evidence="3" id="KW-1185">Reference proteome</keyword>
<evidence type="ECO:0000256" key="1">
    <source>
        <dbReference type="SAM" id="MobiDB-lite"/>
    </source>
</evidence>
<gene>
    <name evidence="2" type="ORF">CROQUDRAFT_102274</name>
</gene>
<accession>A0A9P6T531</accession>
<evidence type="ECO:0000313" key="3">
    <source>
        <dbReference type="Proteomes" id="UP000886653"/>
    </source>
</evidence>
<comment type="caution">
    <text evidence="2">The sequence shown here is derived from an EMBL/GenBank/DDBJ whole genome shotgun (WGS) entry which is preliminary data.</text>
</comment>
<evidence type="ECO:0000313" key="2">
    <source>
        <dbReference type="EMBL" id="KAG0139045.1"/>
    </source>
</evidence>
<dbReference type="Proteomes" id="UP000886653">
    <property type="component" value="Unassembled WGS sequence"/>
</dbReference>
<organism evidence="2 3">
    <name type="scientific">Cronartium quercuum f. sp. fusiforme G11</name>
    <dbReference type="NCBI Taxonomy" id="708437"/>
    <lineage>
        <taxon>Eukaryota</taxon>
        <taxon>Fungi</taxon>
        <taxon>Dikarya</taxon>
        <taxon>Basidiomycota</taxon>
        <taxon>Pucciniomycotina</taxon>
        <taxon>Pucciniomycetes</taxon>
        <taxon>Pucciniales</taxon>
        <taxon>Coleosporiaceae</taxon>
        <taxon>Cronartium</taxon>
    </lineage>
</organism>